<protein>
    <submittedName>
        <fullName evidence="3">CIC11C00000004783</fullName>
    </submittedName>
</protein>
<dbReference type="InterPro" id="IPR005061">
    <property type="entry name" value="Ist1"/>
</dbReference>
<proteinExistence type="inferred from homology"/>
<dbReference type="PANTHER" id="PTHR12161:SF5">
    <property type="entry name" value="IST1 HOMOLOG"/>
    <property type="match status" value="1"/>
</dbReference>
<accession>A0A1L0BRT2</accession>
<feature type="region of interest" description="Disordered" evidence="2">
    <location>
        <begin position="189"/>
        <end position="238"/>
    </location>
</feature>
<evidence type="ECO:0000256" key="2">
    <source>
        <dbReference type="SAM" id="MobiDB-lite"/>
    </source>
</evidence>
<dbReference type="EMBL" id="LT635766">
    <property type="protein sequence ID" value="SGZ54065.1"/>
    <property type="molecule type" value="Genomic_DNA"/>
</dbReference>
<dbReference type="Pfam" id="PF03398">
    <property type="entry name" value="Ist1"/>
    <property type="match status" value="1"/>
</dbReference>
<evidence type="ECO:0000256" key="1">
    <source>
        <dbReference type="ARBA" id="ARBA00005536"/>
    </source>
</evidence>
<name>A0A1L0BRT2_9ASCO</name>
<organism evidence="3 4">
    <name type="scientific">Sungouiella intermedia</name>
    <dbReference type="NCBI Taxonomy" id="45354"/>
    <lineage>
        <taxon>Eukaryota</taxon>
        <taxon>Fungi</taxon>
        <taxon>Dikarya</taxon>
        <taxon>Ascomycota</taxon>
        <taxon>Saccharomycotina</taxon>
        <taxon>Pichiomycetes</taxon>
        <taxon>Metschnikowiaceae</taxon>
        <taxon>Sungouiella</taxon>
    </lineage>
</organism>
<dbReference type="Proteomes" id="UP000182259">
    <property type="component" value="Chromosome III"/>
</dbReference>
<comment type="similarity">
    <text evidence="1">Belongs to the IST1 family.</text>
</comment>
<feature type="compositionally biased region" description="Acidic residues" evidence="2">
    <location>
        <begin position="192"/>
        <end position="206"/>
    </location>
</feature>
<dbReference type="InterPro" id="IPR042277">
    <property type="entry name" value="IST1-like"/>
</dbReference>
<dbReference type="FunFam" id="1.20.1260.60:FF:000002">
    <property type="entry name" value="Vacuolar protein sorting-associated protein IST1"/>
    <property type="match status" value="1"/>
</dbReference>
<evidence type="ECO:0000313" key="4">
    <source>
        <dbReference type="Proteomes" id="UP000182259"/>
    </source>
</evidence>
<dbReference type="GO" id="GO:0015031">
    <property type="term" value="P:protein transport"/>
    <property type="evidence" value="ECO:0007669"/>
    <property type="project" value="InterPro"/>
</dbReference>
<dbReference type="PANTHER" id="PTHR12161">
    <property type="entry name" value="IST1 FAMILY MEMBER"/>
    <property type="match status" value="1"/>
</dbReference>
<evidence type="ECO:0000313" key="3">
    <source>
        <dbReference type="EMBL" id="SGZ54065.1"/>
    </source>
</evidence>
<gene>
    <name evidence="3" type="ORF">SAMEA4029009_CIC11G00000004783</name>
</gene>
<reference evidence="3 4" key="1">
    <citation type="submission" date="2016-10" db="EMBL/GenBank/DDBJ databases">
        <authorList>
            <person name="de Groot N.N."/>
        </authorList>
    </citation>
    <scope>NUCLEOTIDE SEQUENCE [LARGE SCALE GENOMIC DNA]</scope>
    <source>
        <strain evidence="3 4">PYCC 4715</strain>
    </source>
</reference>
<dbReference type="Gene3D" id="1.20.1260.60">
    <property type="entry name" value="Vacuolar protein sorting-associated protein Ist1"/>
    <property type="match status" value="1"/>
</dbReference>
<dbReference type="AlphaFoldDB" id="A0A1L0BRT2"/>
<sequence length="254" mass="28859">MPPSPTPPPLNPTRMKTTLKMAISKLKFLQEKKTALTKQQRRQLADLLGAGKESSAKIRVENIIRDDIYIELLEYCELYCELLLARILIILDVHRPTVDPGLKEAILLVIYSSHHTEIKELISLGDMLRVKYGHEFASHVMANENNEYVPEKIVKRCGIEPPSEVLVDLYLTEIARAYEVPYSGLSKFETEKVEEDDDEDDDDEGDGGIKESLEEPIAEEIAAKPSVVKKPVSLQKKEQQDFDDLRARFAALKR</sequence>